<dbReference type="Proteomes" id="UP000184442">
    <property type="component" value="Unassembled WGS sequence"/>
</dbReference>
<feature type="transmembrane region" description="Helical" evidence="1">
    <location>
        <begin position="28"/>
        <end position="50"/>
    </location>
</feature>
<evidence type="ECO:0000313" key="2">
    <source>
        <dbReference type="EMBL" id="SHI77366.1"/>
    </source>
</evidence>
<sequence length="99" mass="10570">MEAVNMGILSLVPALLAIVLSFVARNTIFALAVACIVGTLLAGQGIMGFPTLLKTSLGTTDFSWVMLLNTFVAILVACFRKTGAIQGFTQYIESKQLSR</sequence>
<keyword evidence="3" id="KW-1185">Reference proteome</keyword>
<keyword evidence="1" id="KW-0472">Membrane</keyword>
<organism evidence="2 3">
    <name type="scientific">Lutispora thermophila DSM 19022</name>
    <dbReference type="NCBI Taxonomy" id="1122184"/>
    <lineage>
        <taxon>Bacteria</taxon>
        <taxon>Bacillati</taxon>
        <taxon>Bacillota</taxon>
        <taxon>Clostridia</taxon>
        <taxon>Lutisporales</taxon>
        <taxon>Lutisporaceae</taxon>
        <taxon>Lutispora</taxon>
    </lineage>
</organism>
<gene>
    <name evidence="2" type="ORF">SAMN02745176_01323</name>
</gene>
<reference evidence="2 3" key="1">
    <citation type="submission" date="2016-11" db="EMBL/GenBank/DDBJ databases">
        <authorList>
            <person name="Jaros S."/>
            <person name="Januszkiewicz K."/>
            <person name="Wedrychowicz H."/>
        </authorList>
    </citation>
    <scope>NUCLEOTIDE SEQUENCE [LARGE SCALE GENOMIC DNA]</scope>
    <source>
        <strain evidence="2 3">DSM 19022</strain>
    </source>
</reference>
<protein>
    <submittedName>
        <fullName evidence="2">Uncharacterized protein</fullName>
    </submittedName>
</protein>
<dbReference type="EMBL" id="FQZS01000007">
    <property type="protein sequence ID" value="SHI77366.1"/>
    <property type="molecule type" value="Genomic_DNA"/>
</dbReference>
<accession>A0A1M6DVU7</accession>
<dbReference type="STRING" id="1122184.SAMN02745176_01323"/>
<evidence type="ECO:0000256" key="1">
    <source>
        <dbReference type="SAM" id="Phobius"/>
    </source>
</evidence>
<feature type="transmembrane region" description="Helical" evidence="1">
    <location>
        <begin position="6"/>
        <end position="23"/>
    </location>
</feature>
<dbReference type="RefSeq" id="WP_207648322.1">
    <property type="nucleotide sequence ID" value="NZ_FQZS01000007.1"/>
</dbReference>
<keyword evidence="1" id="KW-0812">Transmembrane</keyword>
<keyword evidence="1" id="KW-1133">Transmembrane helix</keyword>
<evidence type="ECO:0000313" key="3">
    <source>
        <dbReference type="Proteomes" id="UP000184442"/>
    </source>
</evidence>
<name>A0A1M6DVU7_9FIRM</name>
<proteinExistence type="predicted"/>
<feature type="transmembrane region" description="Helical" evidence="1">
    <location>
        <begin position="62"/>
        <end position="79"/>
    </location>
</feature>
<dbReference type="AlphaFoldDB" id="A0A1M6DVU7"/>